<protein>
    <submittedName>
        <fullName evidence="2">Transposase</fullName>
    </submittedName>
</protein>
<evidence type="ECO:0000313" key="2">
    <source>
        <dbReference type="EMBL" id="WDE08742.1"/>
    </source>
</evidence>
<dbReference type="Pfam" id="PF03050">
    <property type="entry name" value="DDE_Tnp_IS66"/>
    <property type="match status" value="1"/>
</dbReference>
<dbReference type="AlphaFoldDB" id="A0AAF0CAN4"/>
<dbReference type="KEGG" id="tvd:SG34_033105"/>
<dbReference type="InterPro" id="IPR052344">
    <property type="entry name" value="Transposase-related"/>
</dbReference>
<dbReference type="EMBL" id="CP059734">
    <property type="protein sequence ID" value="WDE08742.1"/>
    <property type="molecule type" value="Genomic_DNA"/>
</dbReference>
<dbReference type="InterPro" id="IPR004291">
    <property type="entry name" value="Transposase_IS66_central"/>
</dbReference>
<proteinExistence type="predicted"/>
<accession>A0AAF0CAN4</accession>
<evidence type="ECO:0000259" key="1">
    <source>
        <dbReference type="Pfam" id="PF03050"/>
    </source>
</evidence>
<reference evidence="2 3" key="2">
    <citation type="journal article" date="2022" name="Mar. Drugs">
        <title>Bioassay-Guided Fractionation Leads to the Detection of Cholic Acid Generated by the Rare Thalassomonas sp.</title>
        <authorList>
            <person name="Pheiffer F."/>
            <person name="Schneider Y.K."/>
            <person name="Hansen E.H."/>
            <person name="Andersen J.H."/>
            <person name="Isaksson J."/>
            <person name="Busche T."/>
            <person name="R C."/>
            <person name="Kalinowski J."/>
            <person name="Zyl L.V."/>
            <person name="Trindade M."/>
        </authorList>
    </citation>
    <scope>NUCLEOTIDE SEQUENCE [LARGE SCALE GENOMIC DNA]</scope>
    <source>
        <strain evidence="2 3">XOM25</strain>
    </source>
</reference>
<dbReference type="RefSeq" id="WP_053046875.1">
    <property type="nucleotide sequence ID" value="NZ_CP059734.1"/>
</dbReference>
<feature type="domain" description="Transposase IS66 central" evidence="1">
    <location>
        <begin position="61"/>
        <end position="194"/>
    </location>
</feature>
<reference evidence="2 3" key="1">
    <citation type="journal article" date="2015" name="Genome Announc.">
        <title>Draft Genome Sequences of Marine Isolates of Thalassomonas viridans and Thalassomonas actiniarum.</title>
        <authorList>
            <person name="Olonade I."/>
            <person name="van Zyl L.J."/>
            <person name="Trindade M."/>
        </authorList>
    </citation>
    <scope>NUCLEOTIDE SEQUENCE [LARGE SCALE GENOMIC DNA]</scope>
    <source>
        <strain evidence="2 3">XOM25</strain>
    </source>
</reference>
<gene>
    <name evidence="2" type="ORF">SG34_033105</name>
</gene>
<dbReference type="Proteomes" id="UP000032352">
    <property type="component" value="Chromosome pTvir"/>
</dbReference>
<dbReference type="PANTHER" id="PTHR33678">
    <property type="entry name" value="BLL1576 PROTEIN"/>
    <property type="match status" value="1"/>
</dbReference>
<evidence type="ECO:0000313" key="3">
    <source>
        <dbReference type="Proteomes" id="UP000032352"/>
    </source>
</evidence>
<name>A0AAF0CAN4_9GAMM</name>
<sequence>MLKQALLAVQWQAVLVFAGDDLAEEAGRGDTLGYSSKAPPLIISDALASNRPSRVDSLGSLCNNHGRRQFYDIYEQFPVEVEYVLMRYRQIWEFDDDTEKLSEAERLAYHQQHSLGIMEEIKGWCSEHLANETVEENSSLGKAMKYFPNHYQGLTSFCRLKGAKLDNNRMETKLKLVVRNRKNAMFHKIQAGADIGDVITSLIATAEEAGIYVFDYFNLIQ</sequence>
<organism evidence="2 3">
    <name type="scientific">Thalassomonas viridans</name>
    <dbReference type="NCBI Taxonomy" id="137584"/>
    <lineage>
        <taxon>Bacteria</taxon>
        <taxon>Pseudomonadati</taxon>
        <taxon>Pseudomonadota</taxon>
        <taxon>Gammaproteobacteria</taxon>
        <taxon>Alteromonadales</taxon>
        <taxon>Colwelliaceae</taxon>
        <taxon>Thalassomonas</taxon>
    </lineage>
</organism>
<keyword evidence="3" id="KW-1185">Reference proteome</keyword>